<proteinExistence type="predicted"/>
<comment type="subcellular location">
    <subcellularLocation>
        <location evidence="1">Nucleus</location>
    </subcellularLocation>
</comment>
<dbReference type="eggNOG" id="ENOG502SB6F">
    <property type="taxonomic scope" value="Eukaryota"/>
</dbReference>
<dbReference type="HOGENOM" id="CLU_349345_0_0_1"/>
<evidence type="ECO:0000256" key="2">
    <source>
        <dbReference type="ARBA" id="ARBA00023242"/>
    </source>
</evidence>
<feature type="compositionally biased region" description="Gly residues" evidence="3">
    <location>
        <begin position="748"/>
        <end position="759"/>
    </location>
</feature>
<evidence type="ECO:0000313" key="5">
    <source>
        <dbReference type="Proteomes" id="UP000000542"/>
    </source>
</evidence>
<dbReference type="EMBL" id="FR796422">
    <property type="protein sequence ID" value="CAJ04958.1"/>
    <property type="molecule type" value="Genomic_DNA"/>
</dbReference>
<feature type="compositionally biased region" description="Acidic residues" evidence="3">
    <location>
        <begin position="631"/>
        <end position="641"/>
    </location>
</feature>
<dbReference type="PROSITE" id="PS51542">
    <property type="entry name" value="FYRN"/>
    <property type="match status" value="1"/>
</dbReference>
<feature type="compositionally biased region" description="Gly residues" evidence="3">
    <location>
        <begin position="615"/>
        <end position="624"/>
    </location>
</feature>
<feature type="compositionally biased region" description="Low complexity" evidence="3">
    <location>
        <begin position="198"/>
        <end position="210"/>
    </location>
</feature>
<dbReference type="InterPro" id="IPR003888">
    <property type="entry name" value="FYrich_N"/>
</dbReference>
<dbReference type="VEuPathDB" id="TriTrypDB:LMJSD75_260012700"/>
<dbReference type="STRING" id="5664.Q4Q9A7"/>
<feature type="region of interest" description="Disordered" evidence="3">
    <location>
        <begin position="400"/>
        <end position="433"/>
    </location>
</feature>
<sequence length="807" mass="82926">MLNITCIGTVVQTSTHHGAMFGKPVIYPDNYTVERAVFSSSQQPAAQASKPTFTYKAPFTTSALASRDEPYFTATIRWVKGQPTFTITRSDNPTDKTYTDSKSATTAWRKALEDAIKDFPGRQAQLPAPADSKSKLQVNGIRLYGLHLKDVHDELLALPGGQAALDAAAAAASSTAALATSTVTAVAAELDACSTSLLSSYGSQSPSQSQAKTQRRHTISPTPKSSAKPPAEAHSSARSSKRRTTPSCRASVDKDASPAASTAGLGTTAIIRSQPLTDGAAIIPEKRRRTRRPKGLDEATATPESIAAIGGEAAAIMAAPPVKRRRTSSKKSLETARAPAVAPAPVSVTVVCPDCGSGDTPFCATTGRPHLPPPCTSCGLTTAFCPVAGQPHAGAVQRANRQRGEVHLPGAARKPRRRVSKQPPGANAAAGARGEVTAVTVAGTEDADGSAVDAGNGAVAARKPRRKRLRADDEAKQASVNGADASAVGAMEKPARTRRARKTKDWAAAAAPSSESFAEGTKAIRGDTAVASPAAVVVEAPPAPAEEPAYTYPLLRPPLTLREHHKATHLLQESWKVHYGDGPVLPAAVAAVPLGLVPAKRVAAAGANRRRKGHGGAAGGGAGGEEGKQSDDDEDGEEEETGGTRAKDGDDDGDSNGDRDTAKSGLSSAVGSPTSTAVAAVAVPTMVHPLEVTQLSTSVAGKRLSRFLVQYTSERTFLDLLKNSSSAADGCAGRKAPKRPAQQTAAGGDTGAEGEGDGGARTTADDGDGKHVVEASGASPTEEQQESVMREADAVDDAVPPTATASS</sequence>
<protein>
    <submittedName>
        <fullName evidence="4">Uncharacterized protein</fullName>
    </submittedName>
</protein>
<dbReference type="InParanoid" id="Q4Q9A7"/>
<feature type="compositionally biased region" description="Basic and acidic residues" evidence="3">
    <location>
        <begin position="763"/>
        <end position="773"/>
    </location>
</feature>
<dbReference type="Gene3D" id="3.30.160.360">
    <property type="match status" value="1"/>
</dbReference>
<name>Q4Q9A7_LEIMA</name>
<dbReference type="KEGG" id="lma:LMJF_26_0870"/>
<organism evidence="4 5">
    <name type="scientific">Leishmania major</name>
    <dbReference type="NCBI Taxonomy" id="5664"/>
    <lineage>
        <taxon>Eukaryota</taxon>
        <taxon>Discoba</taxon>
        <taxon>Euglenozoa</taxon>
        <taxon>Kinetoplastea</taxon>
        <taxon>Metakinetoplastina</taxon>
        <taxon>Trypanosomatida</taxon>
        <taxon>Trypanosomatidae</taxon>
        <taxon>Leishmaniinae</taxon>
        <taxon>Leishmania</taxon>
    </lineage>
</organism>
<dbReference type="GO" id="GO:0031010">
    <property type="term" value="C:ISWI-type complex"/>
    <property type="evidence" value="ECO:0000266"/>
    <property type="project" value="GeneDB"/>
</dbReference>
<reference evidence="4 5" key="2">
    <citation type="journal article" date="2011" name="Genome Res.">
        <title>Chromosome and gene copy number variation allow major structural change between species and strains of Leishmania.</title>
        <authorList>
            <person name="Rogers M.B."/>
            <person name="Hilley J.D."/>
            <person name="Dickens N.J."/>
            <person name="Wilkes J."/>
            <person name="Bates P.A."/>
            <person name="Depledge D.P."/>
            <person name="Harris D."/>
            <person name="Her Y."/>
            <person name="Herzyk P."/>
            <person name="Imamura H."/>
            <person name="Otto T.D."/>
            <person name="Sanders M."/>
            <person name="Seeger K."/>
            <person name="Dujardin J.C."/>
            <person name="Berriman M."/>
            <person name="Smith D.F."/>
            <person name="Hertz-Fowler C."/>
            <person name="Mottram J.C."/>
        </authorList>
    </citation>
    <scope>NUCLEOTIDE SEQUENCE [LARGE SCALE GENOMIC DNA]</scope>
    <source>
        <strain evidence="5">MHOM/IL/81/Friedlin</strain>
    </source>
</reference>
<dbReference type="OMA" id="FTATIRW"/>
<feature type="region of interest" description="Disordered" evidence="3">
    <location>
        <begin position="726"/>
        <end position="807"/>
    </location>
</feature>
<evidence type="ECO:0000256" key="3">
    <source>
        <dbReference type="SAM" id="MobiDB-lite"/>
    </source>
</evidence>
<gene>
    <name evidence="4" type="ORF">LMJF_26_0870</name>
</gene>
<evidence type="ECO:0000256" key="1">
    <source>
        <dbReference type="ARBA" id="ARBA00004123"/>
    </source>
</evidence>
<dbReference type="VEuPathDB" id="TriTrypDB:LMJLV39_260014300"/>
<accession>Q4Q9A7</accession>
<dbReference type="InterPro" id="IPR003889">
    <property type="entry name" value="FYrich_C"/>
</dbReference>
<keyword evidence="2" id="KW-0539">Nucleus</keyword>
<dbReference type="VEuPathDB" id="TriTrypDB:LmjF.26.0870"/>
<evidence type="ECO:0000313" key="4">
    <source>
        <dbReference type="EMBL" id="CAJ04958.1"/>
    </source>
</evidence>
<dbReference type="AlphaFoldDB" id="Q4Q9A7"/>
<dbReference type="GeneID" id="5652815"/>
<feature type="region of interest" description="Disordered" evidence="3">
    <location>
        <begin position="605"/>
        <end position="674"/>
    </location>
</feature>
<feature type="compositionally biased region" description="Low complexity" evidence="3">
    <location>
        <begin position="220"/>
        <end position="237"/>
    </location>
</feature>
<dbReference type="RefSeq" id="XP_001684091.1">
    <property type="nucleotide sequence ID" value="XM_001684039.1"/>
</dbReference>
<feature type="region of interest" description="Disordered" evidence="3">
    <location>
        <begin position="447"/>
        <end position="512"/>
    </location>
</feature>
<feature type="compositionally biased region" description="Low complexity" evidence="3">
    <location>
        <begin position="797"/>
        <end position="807"/>
    </location>
</feature>
<dbReference type="Proteomes" id="UP000000542">
    <property type="component" value="Chromosome 26"/>
</dbReference>
<keyword evidence="5" id="KW-1185">Reference proteome</keyword>
<feature type="region of interest" description="Disordered" evidence="3">
    <location>
        <begin position="198"/>
        <end position="300"/>
    </location>
</feature>
<dbReference type="PROSITE" id="PS51543">
    <property type="entry name" value="FYRC"/>
    <property type="match status" value="1"/>
</dbReference>
<dbReference type="VEuPathDB" id="TriTrypDB:LMJFC_260014700"/>
<reference evidence="4 5" key="1">
    <citation type="journal article" date="2005" name="Science">
        <title>The genome of the kinetoplastid parasite, Leishmania major.</title>
        <authorList>
            <person name="Ivens A.C."/>
            <person name="Peacock C.S."/>
            <person name="Worthey E.A."/>
            <person name="Murphy L."/>
            <person name="Aggarwal G."/>
            <person name="Berriman M."/>
            <person name="Sisk E."/>
            <person name="Rajandream M.A."/>
            <person name="Adlem E."/>
            <person name="Aert R."/>
            <person name="Anupama A."/>
            <person name="Apostolou Z."/>
            <person name="Attipoe P."/>
            <person name="Bason N."/>
            <person name="Bauser C."/>
            <person name="Beck A."/>
            <person name="Beverley S.M."/>
            <person name="Bianchettin G."/>
            <person name="Borzym K."/>
            <person name="Bothe G."/>
            <person name="Bruschi C.V."/>
            <person name="Collins M."/>
            <person name="Cadag E."/>
            <person name="Ciarloni L."/>
            <person name="Clayton C."/>
            <person name="Coulson R.M."/>
            <person name="Cronin A."/>
            <person name="Cruz A.K."/>
            <person name="Davies R.M."/>
            <person name="De Gaudenzi J."/>
            <person name="Dobson D.E."/>
            <person name="Duesterhoeft A."/>
            <person name="Fazelina G."/>
            <person name="Fosker N."/>
            <person name="Frasch A.C."/>
            <person name="Fraser A."/>
            <person name="Fuchs M."/>
            <person name="Gabel C."/>
            <person name="Goble A."/>
            <person name="Goffeau A."/>
            <person name="Harris D."/>
            <person name="Hertz-Fowler C."/>
            <person name="Hilbert H."/>
            <person name="Horn D."/>
            <person name="Huang Y."/>
            <person name="Klages S."/>
            <person name="Knights A."/>
            <person name="Kube M."/>
            <person name="Larke N."/>
            <person name="Litvin L."/>
            <person name="Lord A."/>
            <person name="Louie T."/>
            <person name="Marra M."/>
            <person name="Masuy D."/>
            <person name="Matthews K."/>
            <person name="Michaeli S."/>
            <person name="Mottram J.C."/>
            <person name="Muller-Auer S."/>
            <person name="Munden H."/>
            <person name="Nelson S."/>
            <person name="Norbertczak H."/>
            <person name="Oliver K."/>
            <person name="O'neil S."/>
            <person name="Pentony M."/>
            <person name="Pohl T.M."/>
            <person name="Price C."/>
            <person name="Purnelle B."/>
            <person name="Quail M.A."/>
            <person name="Rabbinowitsch E."/>
            <person name="Reinhardt R."/>
            <person name="Rieger M."/>
            <person name="Rinta J."/>
            <person name="Robben J."/>
            <person name="Robertson L."/>
            <person name="Ruiz J.C."/>
            <person name="Rutter S."/>
            <person name="Saunders D."/>
            <person name="Schafer M."/>
            <person name="Schein J."/>
            <person name="Schwartz D.C."/>
            <person name="Seeger K."/>
            <person name="Seyler A."/>
            <person name="Sharp S."/>
            <person name="Shin H."/>
            <person name="Sivam D."/>
            <person name="Squares R."/>
            <person name="Squares S."/>
            <person name="Tosato V."/>
            <person name="Vogt C."/>
            <person name="Volckaert G."/>
            <person name="Wambutt R."/>
            <person name="Warren T."/>
            <person name="Wedler H."/>
            <person name="Woodward J."/>
            <person name="Zhou S."/>
            <person name="Zimmermann W."/>
            <person name="Smith D.F."/>
            <person name="Blackwell J.M."/>
            <person name="Stuart K.D."/>
            <person name="Barrell B."/>
            <person name="Myler P.J."/>
        </authorList>
    </citation>
    <scope>NUCLEOTIDE SEQUENCE [LARGE SCALE GENOMIC DNA]</scope>
    <source>
        <strain evidence="5">MHOM/IL/81/Friedlin</strain>
    </source>
</reference>